<evidence type="ECO:0000256" key="2">
    <source>
        <dbReference type="SAM" id="Phobius"/>
    </source>
</evidence>
<dbReference type="RefSeq" id="WP_095523388.1">
    <property type="nucleotide sequence ID" value="NZ_MDUX01000005.1"/>
</dbReference>
<sequence length="458" mass="50599">MARSTRAQWLLLGLLGTLFLAAAAFWLMRNYEWVETSRTTEAGKAARDNPLHAGLLLLQAGKYEASILPSGQRLAALPGHSTLVLLRPGALRDDAHRTELLDWVARGGHLLLPLDNDVDAYPLHDALGIEVAGWYSSRPMPEKQADEEDEDEGEDSSDPAPAQACRVTPPASLQIEGDALQLKQRGLVFRQPAQEVWTALTHGRFAPVKKENGDGAEDEEDDEPTMSRTRYRPLPVFHVAQADETEALPLAVYARFHYGKGLVTTGNLDLMDNEGIGEYDHARLFLHLATLPGDARPVYFLIDPDYPSLPAWLWQHAPAAILIAFVLVAALLWRAMPRFGPRLPPREASRPSLREHIAASGQFLLRQGSHTALLAPLREEVRQLLQLMRQRHPELEDAAALGALASGLSPAQVSHALQATPANAHEFQRICMQLVRLRDAIRHFRPASRPIPSAGTRP</sequence>
<keyword evidence="2" id="KW-1133">Transmembrane helix</keyword>
<keyword evidence="7" id="KW-1185">Reference proteome</keyword>
<dbReference type="EMBL" id="MDUX01000005">
    <property type="protein sequence ID" value="KAF7600474.1"/>
    <property type="molecule type" value="Genomic_DNA"/>
</dbReference>
<evidence type="ECO:0000313" key="7">
    <source>
        <dbReference type="Proteomes" id="UP000623509"/>
    </source>
</evidence>
<dbReference type="Pfam" id="PF14258">
    <property type="entry name" value="DUF4350"/>
    <property type="match status" value="1"/>
</dbReference>
<proteinExistence type="predicted"/>
<dbReference type="AlphaFoldDB" id="A0A272EYI9"/>
<feature type="transmembrane region" description="Helical" evidence="2">
    <location>
        <begin position="312"/>
        <end position="333"/>
    </location>
</feature>
<feature type="domain" description="DUF4350" evidence="3">
    <location>
        <begin position="57"/>
        <end position="288"/>
    </location>
</feature>
<organism evidence="5 6">
    <name type="scientific">Candidatus Dactylopiibacterium carminicum</name>
    <dbReference type="NCBI Taxonomy" id="857335"/>
    <lineage>
        <taxon>Bacteria</taxon>
        <taxon>Pseudomonadati</taxon>
        <taxon>Pseudomonadota</taxon>
        <taxon>Betaproteobacteria</taxon>
        <taxon>Rhodocyclales</taxon>
        <taxon>Rhodocyclaceae</taxon>
        <taxon>Candidatus Dactylopiibacterium</taxon>
    </lineage>
</organism>
<reference evidence="4 7" key="1">
    <citation type="submission" date="2016-08" db="EMBL/GenBank/DDBJ databases">
        <title>Candidatus Dactylopiibacterium carminicum genome sequence.</title>
        <authorList>
            <person name="Ramirez-Puebla S.T."/>
            <person name="Ormeno-Orrillo E."/>
            <person name="Vera-Ponce De Leon A."/>
            <person name="Luis L."/>
            <person name="Sanchez-Flores A."/>
            <person name="Monica R."/>
            <person name="Martinez-Romero E."/>
        </authorList>
    </citation>
    <scope>NUCLEOTIDE SEQUENCE [LARGE SCALE GENOMIC DNA]</scope>
    <source>
        <strain evidence="4">END1</strain>
    </source>
</reference>
<evidence type="ECO:0000256" key="1">
    <source>
        <dbReference type="SAM" id="MobiDB-lite"/>
    </source>
</evidence>
<feature type="region of interest" description="Disordered" evidence="1">
    <location>
        <begin position="138"/>
        <end position="165"/>
    </location>
</feature>
<feature type="compositionally biased region" description="Acidic residues" evidence="1">
    <location>
        <begin position="214"/>
        <end position="224"/>
    </location>
</feature>
<name>A0A272EYI9_9RHOO</name>
<dbReference type="Proteomes" id="UP000216107">
    <property type="component" value="Unassembled WGS sequence"/>
</dbReference>
<comment type="caution">
    <text evidence="5">The sequence shown here is derived from an EMBL/GenBank/DDBJ whole genome shotgun (WGS) entry which is preliminary data.</text>
</comment>
<feature type="compositionally biased region" description="Acidic residues" evidence="1">
    <location>
        <begin position="145"/>
        <end position="157"/>
    </location>
</feature>
<evidence type="ECO:0000313" key="5">
    <source>
        <dbReference type="EMBL" id="PAS95096.1"/>
    </source>
</evidence>
<feature type="region of interest" description="Disordered" evidence="1">
    <location>
        <begin position="207"/>
        <end position="227"/>
    </location>
</feature>
<reference evidence="5 6" key="2">
    <citation type="submission" date="2017-07" db="EMBL/GenBank/DDBJ databases">
        <title>Candidatus Dactylopiibacterium carminicum, a nitrogen-fixing symbiont of the cochineal insect Dactylopius coccus and Dactylopius opuntiae (Hemiptera: Coccoidea: Dactylopiidae).</title>
        <authorList>
            <person name="Vera A."/>
        </authorList>
    </citation>
    <scope>NUCLEOTIDE SEQUENCE [LARGE SCALE GENOMIC DNA]</scope>
    <source>
        <strain evidence="5 6">NFDCM</strain>
    </source>
</reference>
<dbReference type="OrthoDB" id="9180052at2"/>
<keyword evidence="2" id="KW-0812">Transmembrane</keyword>
<evidence type="ECO:0000313" key="6">
    <source>
        <dbReference type="Proteomes" id="UP000216107"/>
    </source>
</evidence>
<dbReference type="InterPro" id="IPR025646">
    <property type="entry name" value="DUF4350"/>
</dbReference>
<dbReference type="EMBL" id="NMRN01000002">
    <property type="protein sequence ID" value="PAS95096.1"/>
    <property type="molecule type" value="Genomic_DNA"/>
</dbReference>
<gene>
    <name evidence="4" type="ORF">BGI27_02720</name>
    <name evidence="5" type="ORF">CGU29_01200</name>
</gene>
<accession>A0A272EYI9</accession>
<evidence type="ECO:0000259" key="3">
    <source>
        <dbReference type="Pfam" id="PF14258"/>
    </source>
</evidence>
<evidence type="ECO:0000313" key="4">
    <source>
        <dbReference type="EMBL" id="KAF7600474.1"/>
    </source>
</evidence>
<dbReference type="Proteomes" id="UP000623509">
    <property type="component" value="Unassembled WGS sequence"/>
</dbReference>
<protein>
    <submittedName>
        <fullName evidence="4">DUF4350 domain-containing protein</fullName>
    </submittedName>
</protein>
<keyword evidence="2" id="KW-0472">Membrane</keyword>